<dbReference type="Proteomes" id="UP001295420">
    <property type="component" value="Unassembled WGS sequence"/>
</dbReference>
<evidence type="ECO:0000313" key="1">
    <source>
        <dbReference type="EMBL" id="CAH1521063.1"/>
    </source>
</evidence>
<dbReference type="AlphaFoldDB" id="A0AAU9Q072"/>
<name>A0AAU9Q072_9VIBR</name>
<comment type="caution">
    <text evidence="1">The sequence shown here is derived from an EMBL/GenBank/DDBJ whole genome shotgun (WGS) entry which is preliminary data.</text>
</comment>
<accession>A0AAU9Q072</accession>
<reference evidence="1" key="1">
    <citation type="submission" date="2022-01" db="EMBL/GenBank/DDBJ databases">
        <authorList>
            <person name="Lagorce A."/>
        </authorList>
    </citation>
    <scope>NUCLEOTIDE SEQUENCE</scope>
    <source>
        <strain evidence="1">Th15_F1_D04</strain>
    </source>
</reference>
<organism evidence="1 2">
    <name type="scientific">Vibrio owensii</name>
    <dbReference type="NCBI Taxonomy" id="696485"/>
    <lineage>
        <taxon>Bacteria</taxon>
        <taxon>Pseudomonadati</taxon>
        <taxon>Pseudomonadota</taxon>
        <taxon>Gammaproteobacteria</taxon>
        <taxon>Vibrionales</taxon>
        <taxon>Vibrionaceae</taxon>
        <taxon>Vibrio</taxon>
    </lineage>
</organism>
<sequence length="49" mass="5349">MGLGSTFVLISTQLATRAPNILSNSAYVVSLTLRDKRVNKGCIFSTIKY</sequence>
<dbReference type="EMBL" id="CAKMTQ010000001">
    <property type="protein sequence ID" value="CAH1521063.1"/>
    <property type="molecule type" value="Genomic_DNA"/>
</dbReference>
<evidence type="ECO:0000313" key="2">
    <source>
        <dbReference type="Proteomes" id="UP001295420"/>
    </source>
</evidence>
<protein>
    <submittedName>
        <fullName evidence="1">Uncharacterized protein</fullName>
    </submittedName>
</protein>
<proteinExistence type="predicted"/>
<gene>
    <name evidence="1" type="ORF">THF1D04_10632</name>
</gene>